<dbReference type="Proteomes" id="UP000462362">
    <property type="component" value="Unassembled WGS sequence"/>
</dbReference>
<dbReference type="AlphaFoldDB" id="A0A6I3S8U1"/>
<keyword evidence="2" id="KW-0328">Glycosyltransferase</keyword>
<evidence type="ECO:0000259" key="1">
    <source>
        <dbReference type="Pfam" id="PF00156"/>
    </source>
</evidence>
<dbReference type="GO" id="GO:0003999">
    <property type="term" value="F:adenine phosphoribosyltransferase activity"/>
    <property type="evidence" value="ECO:0007669"/>
    <property type="project" value="UniProtKB-EC"/>
</dbReference>
<proteinExistence type="predicted"/>
<evidence type="ECO:0000313" key="2">
    <source>
        <dbReference type="EMBL" id="MTU44104.1"/>
    </source>
</evidence>
<dbReference type="Gene3D" id="3.40.50.2020">
    <property type="match status" value="1"/>
</dbReference>
<dbReference type="Pfam" id="PF00156">
    <property type="entry name" value="Pribosyltran"/>
    <property type="match status" value="1"/>
</dbReference>
<dbReference type="SUPFAM" id="SSF53271">
    <property type="entry name" value="PRTase-like"/>
    <property type="match status" value="1"/>
</dbReference>
<sequence>MRYYDIEVAGTKRALKLCPINQDLCIAAFLILGDTELTVNCAAALLERAPKYDFLLTAEAKSIPLVQEMARQNGDAHYIVARKGRKLYMDNPICVGVKSITTEKDQKLYVDQEEMEQMRGKRILIVDDVISTGRSLQALEEIAAAAGADVVGKMAVLAEGDAASRTDISYLEKLPLFNGKGEPLPFD</sequence>
<name>A0A6I3S8U1_9BURK</name>
<accession>A0A6I3S8U1</accession>
<dbReference type="InterPro" id="IPR029057">
    <property type="entry name" value="PRTase-like"/>
</dbReference>
<dbReference type="GeneID" id="43349919"/>
<reference evidence="2 3" key="1">
    <citation type="journal article" date="2019" name="Nat. Med.">
        <title>A library of human gut bacterial isolates paired with longitudinal multiomics data enables mechanistic microbiome research.</title>
        <authorList>
            <person name="Poyet M."/>
            <person name="Groussin M."/>
            <person name="Gibbons S.M."/>
            <person name="Avila-Pacheco J."/>
            <person name="Jiang X."/>
            <person name="Kearney S.M."/>
            <person name="Perrotta A.R."/>
            <person name="Berdy B."/>
            <person name="Zhao S."/>
            <person name="Lieberman T.D."/>
            <person name="Swanson P.K."/>
            <person name="Smith M."/>
            <person name="Roesemann S."/>
            <person name="Alexander J.E."/>
            <person name="Rich S.A."/>
            <person name="Livny J."/>
            <person name="Vlamakis H."/>
            <person name="Clish C."/>
            <person name="Bullock K."/>
            <person name="Deik A."/>
            <person name="Scott J."/>
            <person name="Pierce K.A."/>
            <person name="Xavier R.J."/>
            <person name="Alm E.J."/>
        </authorList>
    </citation>
    <scope>NUCLEOTIDE SEQUENCE [LARGE SCALE GENOMIC DNA]</scope>
    <source>
        <strain evidence="2 3">BIOML-A2</strain>
    </source>
</reference>
<comment type="caution">
    <text evidence="2">The sequence shown here is derived from an EMBL/GenBank/DDBJ whole genome shotgun (WGS) entry which is preliminary data.</text>
</comment>
<dbReference type="EMBL" id="WNCL01000046">
    <property type="protein sequence ID" value="MTU44104.1"/>
    <property type="molecule type" value="Genomic_DNA"/>
</dbReference>
<keyword evidence="2" id="KW-0808">Transferase</keyword>
<dbReference type="RefSeq" id="WP_008811361.1">
    <property type="nucleotide sequence ID" value="NZ_CAKVUT010000191.1"/>
</dbReference>
<organism evidence="2 3">
    <name type="scientific">Parasutterella excrementihominis</name>
    <dbReference type="NCBI Taxonomy" id="487175"/>
    <lineage>
        <taxon>Bacteria</taxon>
        <taxon>Pseudomonadati</taxon>
        <taxon>Pseudomonadota</taxon>
        <taxon>Betaproteobacteria</taxon>
        <taxon>Burkholderiales</taxon>
        <taxon>Sutterellaceae</taxon>
        <taxon>Parasutterella</taxon>
    </lineage>
</organism>
<dbReference type="CDD" id="cd06223">
    <property type="entry name" value="PRTases_typeI"/>
    <property type="match status" value="1"/>
</dbReference>
<dbReference type="NCBIfam" id="NF005592">
    <property type="entry name" value="PRK07322.1"/>
    <property type="match status" value="1"/>
</dbReference>
<gene>
    <name evidence="2" type="ORF">GMD42_10925</name>
</gene>
<dbReference type="EC" id="2.4.2.7" evidence="2"/>
<dbReference type="PANTHER" id="PTHR43218">
    <property type="entry name" value="PHOSPHORIBOSYLTRANSFERASE-RELATED"/>
    <property type="match status" value="1"/>
</dbReference>
<dbReference type="PANTHER" id="PTHR43218:SF1">
    <property type="entry name" value="PHOSPHORIBOSYLTRANSFERASE"/>
    <property type="match status" value="1"/>
</dbReference>
<dbReference type="InterPro" id="IPR000836">
    <property type="entry name" value="PRTase_dom"/>
</dbReference>
<protein>
    <submittedName>
        <fullName evidence="2">Adenine phosphoribosyltransferase</fullName>
        <ecNumber evidence="2">2.4.2.7</ecNumber>
    </submittedName>
</protein>
<evidence type="ECO:0000313" key="3">
    <source>
        <dbReference type="Proteomes" id="UP000462362"/>
    </source>
</evidence>
<feature type="domain" description="Phosphoribosyltransferase" evidence="1">
    <location>
        <begin position="52"/>
        <end position="162"/>
    </location>
</feature>